<protein>
    <recommendedName>
        <fullName evidence="4">ABC transporter permease</fullName>
    </recommendedName>
</protein>
<dbReference type="Proteomes" id="UP000267250">
    <property type="component" value="Chromosome"/>
</dbReference>
<evidence type="ECO:0008006" key="4">
    <source>
        <dbReference type="Google" id="ProtNLM"/>
    </source>
</evidence>
<name>A0A3Q9HRY4_9FIRM</name>
<reference evidence="2 3" key="1">
    <citation type="submission" date="2016-07" db="EMBL/GenBank/DDBJ databases">
        <title>Genome and transcriptome analysis of iron-reducing fermentative bacteria Anoxybacter fermentans.</title>
        <authorList>
            <person name="Zeng X."/>
            <person name="Shao Z."/>
        </authorList>
    </citation>
    <scope>NUCLEOTIDE SEQUENCE [LARGE SCALE GENOMIC DNA]</scope>
    <source>
        <strain evidence="2 3">DY22613</strain>
    </source>
</reference>
<organism evidence="2 3">
    <name type="scientific">Anoxybacter fermentans</name>
    <dbReference type="NCBI Taxonomy" id="1323375"/>
    <lineage>
        <taxon>Bacteria</taxon>
        <taxon>Bacillati</taxon>
        <taxon>Bacillota</taxon>
        <taxon>Clostridia</taxon>
        <taxon>Halanaerobiales</taxon>
        <taxon>Anoxybacter</taxon>
    </lineage>
</organism>
<dbReference type="PANTHER" id="PTHR36833:SF1">
    <property type="entry name" value="INTEGRAL MEMBRANE TRANSPORT PROTEIN"/>
    <property type="match status" value="1"/>
</dbReference>
<dbReference type="InterPro" id="IPR010390">
    <property type="entry name" value="ABC-2_transporter-like"/>
</dbReference>
<keyword evidence="1" id="KW-0812">Transmembrane</keyword>
<dbReference type="KEGG" id="aft:BBF96_13875"/>
<dbReference type="Pfam" id="PF06182">
    <property type="entry name" value="ABC2_membrane_6"/>
    <property type="match status" value="1"/>
</dbReference>
<sequence length="266" mass="30675">MRHTLLCCIKLIKAQIKGQMTHNWSFVVYVFSIMVVYASTLAGIWVILKRFTIINDWTYGQIAFIYILSLLSYGVRSLFFTPFRFLGILVKSGDMDNFLIRPINPFIYIMSCKFQPYSLSHILLGVILFWLLKDQFGITWNLTNIIYFILAVLSGALVQSAITIVIGSLAFFITETEGLDWIYNGFKEFIWYPVSLYNNVVKFILFFVIPLAFASYVPAGIFLDHPEYLIFPKWVWKISLLVGVVLILGAYGFWNIGLRHYQSTGS</sequence>
<dbReference type="AlphaFoldDB" id="A0A3Q9HRY4"/>
<dbReference type="OrthoDB" id="9788195at2"/>
<accession>A0A3Q9HRY4</accession>
<feature type="transmembrane region" description="Helical" evidence="1">
    <location>
        <begin position="144"/>
        <end position="173"/>
    </location>
</feature>
<feature type="transmembrane region" description="Helical" evidence="1">
    <location>
        <begin position="235"/>
        <end position="254"/>
    </location>
</feature>
<evidence type="ECO:0000313" key="3">
    <source>
        <dbReference type="Proteomes" id="UP000267250"/>
    </source>
</evidence>
<feature type="transmembrane region" description="Helical" evidence="1">
    <location>
        <begin position="203"/>
        <end position="223"/>
    </location>
</feature>
<proteinExistence type="predicted"/>
<keyword evidence="1" id="KW-0472">Membrane</keyword>
<evidence type="ECO:0000256" key="1">
    <source>
        <dbReference type="SAM" id="Phobius"/>
    </source>
</evidence>
<feature type="transmembrane region" description="Helical" evidence="1">
    <location>
        <begin position="24"/>
        <end position="47"/>
    </location>
</feature>
<feature type="transmembrane region" description="Helical" evidence="1">
    <location>
        <begin position="114"/>
        <end position="132"/>
    </location>
</feature>
<dbReference type="PANTHER" id="PTHR36833">
    <property type="entry name" value="SLR0610 PROTEIN-RELATED"/>
    <property type="match status" value="1"/>
</dbReference>
<keyword evidence="1" id="KW-1133">Transmembrane helix</keyword>
<evidence type="ECO:0000313" key="2">
    <source>
        <dbReference type="EMBL" id="AZR74379.1"/>
    </source>
</evidence>
<dbReference type="RefSeq" id="WP_127017736.1">
    <property type="nucleotide sequence ID" value="NZ_CP016379.1"/>
</dbReference>
<gene>
    <name evidence="2" type="ORF">BBF96_13875</name>
</gene>
<keyword evidence="3" id="KW-1185">Reference proteome</keyword>
<dbReference type="EMBL" id="CP016379">
    <property type="protein sequence ID" value="AZR74379.1"/>
    <property type="molecule type" value="Genomic_DNA"/>
</dbReference>
<feature type="transmembrane region" description="Helical" evidence="1">
    <location>
        <begin position="59"/>
        <end position="79"/>
    </location>
</feature>